<keyword evidence="2 12" id="KW-1003">Cell membrane</keyword>
<dbReference type="PANTHER" id="PTHR10067">
    <property type="entry name" value="PHOSPHATIDYLSERINE DECARBOXYLASE"/>
    <property type="match status" value="1"/>
</dbReference>
<dbReference type="NCBIfam" id="TIGR00163">
    <property type="entry name" value="PS_decarb"/>
    <property type="match status" value="1"/>
</dbReference>
<dbReference type="RefSeq" id="WP_071312120.1">
    <property type="nucleotide sequence ID" value="NZ_MLQQ01000001.1"/>
</dbReference>
<comment type="pathway">
    <text evidence="12">Phospholipid metabolism; phosphatidylethanolamine biosynthesis; phosphatidylethanolamine from CDP-diacylglycerol: step 2/2.</text>
</comment>
<organism evidence="13 14">
    <name type="scientific">Anaerobacillus arseniciselenatis</name>
    <dbReference type="NCBI Taxonomy" id="85682"/>
    <lineage>
        <taxon>Bacteria</taxon>
        <taxon>Bacillati</taxon>
        <taxon>Bacillota</taxon>
        <taxon>Bacilli</taxon>
        <taxon>Bacillales</taxon>
        <taxon>Bacillaceae</taxon>
        <taxon>Anaerobacillus</taxon>
    </lineage>
</organism>
<evidence type="ECO:0000256" key="9">
    <source>
        <dbReference type="ARBA" id="ARBA00023239"/>
    </source>
</evidence>
<evidence type="ECO:0000256" key="3">
    <source>
        <dbReference type="ARBA" id="ARBA00022516"/>
    </source>
</evidence>
<keyword evidence="14" id="KW-1185">Reference proteome</keyword>
<feature type="chain" id="PRO_5023568917" description="Phosphatidylserine decarboxylase alpha chain" evidence="12">
    <location>
        <begin position="227"/>
        <end position="259"/>
    </location>
</feature>
<keyword evidence="3 12" id="KW-0444">Lipid biosynthesis</keyword>
<accession>A0A1S2LXS2</accession>
<feature type="active site" description="Charge relay system; for autoendoproteolytic cleavage activity" evidence="12">
    <location>
        <position position="142"/>
    </location>
</feature>
<evidence type="ECO:0000256" key="1">
    <source>
        <dbReference type="ARBA" id="ARBA00005189"/>
    </source>
</evidence>
<evidence type="ECO:0000256" key="11">
    <source>
        <dbReference type="ARBA" id="ARBA00023317"/>
    </source>
</evidence>
<dbReference type="InterPro" id="IPR033177">
    <property type="entry name" value="PSD-B"/>
</dbReference>
<dbReference type="Proteomes" id="UP000180098">
    <property type="component" value="Unassembled WGS sequence"/>
</dbReference>
<evidence type="ECO:0000256" key="4">
    <source>
        <dbReference type="ARBA" id="ARBA00022793"/>
    </source>
</evidence>
<evidence type="ECO:0000313" key="13">
    <source>
        <dbReference type="EMBL" id="OIJ16195.1"/>
    </source>
</evidence>
<keyword evidence="6 12" id="KW-0472">Membrane</keyword>
<dbReference type="EC" id="4.1.1.65" evidence="12"/>
<evidence type="ECO:0000256" key="8">
    <source>
        <dbReference type="ARBA" id="ARBA00023209"/>
    </source>
</evidence>
<keyword evidence="10 12" id="KW-1208">Phospholipid metabolism</keyword>
<feature type="active site" description="Charge relay system; for autoendoproteolytic cleavage activity" evidence="12">
    <location>
        <position position="227"/>
    </location>
</feature>
<feature type="chain" id="PRO_5023568916" description="Phosphatidylserine decarboxylase beta chain" evidence="12">
    <location>
        <begin position="1"/>
        <end position="226"/>
    </location>
</feature>
<comment type="subcellular location">
    <subcellularLocation>
        <location evidence="12">Cell membrane</location>
        <topology evidence="12">Peripheral membrane protein</topology>
    </subcellularLocation>
</comment>
<evidence type="ECO:0000256" key="5">
    <source>
        <dbReference type="ARBA" id="ARBA00023098"/>
    </source>
</evidence>
<feature type="modified residue" description="Pyruvic acid (Ser); by autocatalysis" evidence="12">
    <location>
        <position position="227"/>
    </location>
</feature>
<feature type="site" description="Cleavage (non-hydrolytic); by autocatalysis" evidence="12">
    <location>
        <begin position="226"/>
        <end position="227"/>
    </location>
</feature>
<dbReference type="GO" id="GO:0005886">
    <property type="term" value="C:plasma membrane"/>
    <property type="evidence" value="ECO:0007669"/>
    <property type="project" value="UniProtKB-SubCell"/>
</dbReference>
<dbReference type="UniPathway" id="UPA00558">
    <property type="reaction ID" value="UER00616"/>
</dbReference>
<dbReference type="GO" id="GO:0006646">
    <property type="term" value="P:phosphatidylethanolamine biosynthetic process"/>
    <property type="evidence" value="ECO:0007669"/>
    <property type="project" value="UniProtKB-UniRule"/>
</dbReference>
<protein>
    <recommendedName>
        <fullName evidence="12">Phosphatidylserine decarboxylase proenzyme</fullName>
        <ecNumber evidence="12">4.1.1.65</ecNumber>
    </recommendedName>
    <component>
        <recommendedName>
            <fullName evidence="12">Phosphatidylserine decarboxylase alpha chain</fullName>
        </recommendedName>
    </component>
    <component>
        <recommendedName>
            <fullName evidence="12">Phosphatidylserine decarboxylase beta chain</fullName>
        </recommendedName>
    </component>
</protein>
<evidence type="ECO:0000313" key="14">
    <source>
        <dbReference type="Proteomes" id="UP000180098"/>
    </source>
</evidence>
<keyword evidence="11 12" id="KW-0670">Pyruvate</keyword>
<comment type="similarity">
    <text evidence="12">Belongs to the phosphatidylserine decarboxylase family. PSD-B subfamily. Prokaryotic type I sub-subfamily.</text>
</comment>
<dbReference type="HAMAP" id="MF_00662">
    <property type="entry name" value="PS_decarb_PSD_B_type1"/>
    <property type="match status" value="1"/>
</dbReference>
<dbReference type="NCBIfam" id="NF002853">
    <property type="entry name" value="PRK03140.1"/>
    <property type="match status" value="1"/>
</dbReference>
<dbReference type="InterPro" id="IPR003817">
    <property type="entry name" value="PS_Dcarbxylase"/>
</dbReference>
<proteinExistence type="inferred from homology"/>
<dbReference type="GO" id="GO:0004609">
    <property type="term" value="F:phosphatidylserine decarboxylase activity"/>
    <property type="evidence" value="ECO:0007669"/>
    <property type="project" value="UniProtKB-UniRule"/>
</dbReference>
<dbReference type="OrthoDB" id="9802030at2"/>
<keyword evidence="8 12" id="KW-0594">Phospholipid biosynthesis</keyword>
<evidence type="ECO:0000256" key="10">
    <source>
        <dbReference type="ARBA" id="ARBA00023264"/>
    </source>
</evidence>
<evidence type="ECO:0000256" key="12">
    <source>
        <dbReference type="HAMAP-Rule" id="MF_00662"/>
    </source>
</evidence>
<name>A0A1S2LXS2_9BACI</name>
<keyword evidence="9 12" id="KW-0456">Lyase</keyword>
<evidence type="ECO:0000256" key="6">
    <source>
        <dbReference type="ARBA" id="ARBA00023136"/>
    </source>
</evidence>
<dbReference type="PANTHER" id="PTHR10067:SF6">
    <property type="entry name" value="PHOSPHATIDYLSERINE DECARBOXYLASE PROENZYME, MITOCHONDRIAL"/>
    <property type="match status" value="1"/>
</dbReference>
<sequence length="259" mass="29475">MKKKIYQSFVELSGNRFNSYLLKAFTKSKMSKLLNKSFVKVYNIDEAEMEKTLDEYESLQELFIRNLKSEARLIDQDPNSIISPVDGILADVGEINDNCTFHVKNQDYSLIEMLGNEKRAEKYKNGTYIILYLSPSHYHRIHTPVSGTVVGKWALGNKSYPVNEMGLKLGKRPLSKNFRFITEVRLRNTKHYALVKVGAMNVNSIHPTFTGNEVQKGEEMGYFSFGSTVVLLFENNAIALGDYIETPMDVKVGMKIGSF</sequence>
<comment type="subunit">
    <text evidence="12">Heterodimer of a large membrane-associated beta subunit and a small pyruvoyl-containing alpha subunit.</text>
</comment>
<dbReference type="Pfam" id="PF02666">
    <property type="entry name" value="PS_Dcarbxylase"/>
    <property type="match status" value="1"/>
</dbReference>
<feature type="active site" description="Schiff-base intermediate with substrate; via pyruvic acid; for decarboxylase activity" evidence="12">
    <location>
        <position position="227"/>
    </location>
</feature>
<dbReference type="EMBL" id="MLQQ01000001">
    <property type="protein sequence ID" value="OIJ16195.1"/>
    <property type="molecule type" value="Genomic_DNA"/>
</dbReference>
<evidence type="ECO:0000256" key="2">
    <source>
        <dbReference type="ARBA" id="ARBA00022475"/>
    </source>
</evidence>
<evidence type="ECO:0000256" key="7">
    <source>
        <dbReference type="ARBA" id="ARBA00023145"/>
    </source>
</evidence>
<keyword evidence="4 12" id="KW-0210">Decarboxylase</keyword>
<dbReference type="AlphaFoldDB" id="A0A1S2LXS2"/>
<comment type="caution">
    <text evidence="13">The sequence shown here is derived from an EMBL/GenBank/DDBJ whole genome shotgun (WGS) entry which is preliminary data.</text>
</comment>
<keyword evidence="5 12" id="KW-0443">Lipid metabolism</keyword>
<feature type="active site" description="Charge relay system; for autoendoproteolytic cleavage activity" evidence="12">
    <location>
        <position position="86"/>
    </location>
</feature>
<comment type="catalytic activity">
    <reaction evidence="12">
        <text>a 1,2-diacyl-sn-glycero-3-phospho-L-serine + H(+) = a 1,2-diacyl-sn-glycero-3-phosphoethanolamine + CO2</text>
        <dbReference type="Rhea" id="RHEA:20828"/>
        <dbReference type="ChEBI" id="CHEBI:15378"/>
        <dbReference type="ChEBI" id="CHEBI:16526"/>
        <dbReference type="ChEBI" id="CHEBI:57262"/>
        <dbReference type="ChEBI" id="CHEBI:64612"/>
        <dbReference type="EC" id="4.1.1.65"/>
    </reaction>
</comment>
<comment type="cofactor">
    <cofactor evidence="12">
        <name>pyruvate</name>
        <dbReference type="ChEBI" id="CHEBI:15361"/>
    </cofactor>
    <text evidence="12">Binds 1 pyruvoyl group covalently per subunit.</text>
</comment>
<comment type="PTM">
    <text evidence="12">Is synthesized initially as an inactive proenzyme. Formation of the active enzyme involves a self-maturation process in which the active site pyruvoyl group is generated from an internal serine residue via an autocatalytic post-translational modification. Two non-identical subunits are generated from the proenzyme in this reaction, and the pyruvate is formed at the N-terminus of the alpha chain, which is derived from the carboxyl end of the proenzyme. The autoendoproteolytic cleavage occurs by a canonical serine protease mechanism, in which the side chain hydroxyl group of the serine supplies its oxygen atom to form the C-terminus of the beta chain, while the remainder of the serine residue undergoes an oxidative deamination to produce ammonia and the pyruvoyl prosthetic group on the alpha chain. During this reaction, the Ser that is part of the protease active site of the proenzyme becomes the pyruvoyl prosthetic group, which constitutes an essential element of the active site of the mature decarboxylase.</text>
</comment>
<dbReference type="InterPro" id="IPR033178">
    <property type="entry name" value="PSD_type1_pro"/>
</dbReference>
<keyword evidence="7 12" id="KW-0865">Zymogen</keyword>
<gene>
    <name evidence="12" type="primary">psd</name>
    <name evidence="13" type="ORF">BKP35_04245</name>
</gene>
<reference evidence="13 14" key="1">
    <citation type="submission" date="2016-10" db="EMBL/GenBank/DDBJ databases">
        <title>Draft genome sequences of four alkaliphilic bacteria belonging to the Anaerobacillus genus.</title>
        <authorList>
            <person name="Bassil N.M."/>
            <person name="Lloyd J.R."/>
        </authorList>
    </citation>
    <scope>NUCLEOTIDE SEQUENCE [LARGE SCALE GENOMIC DNA]</scope>
    <source>
        <strain evidence="13 14">DSM 15340</strain>
    </source>
</reference>
<comment type="function">
    <text evidence="12">Catalyzes the formation of phosphatidylethanolamine (PtdEtn) from phosphatidylserine (PtdSer).</text>
</comment>
<comment type="pathway">
    <text evidence="1">Lipid metabolism.</text>
</comment>